<dbReference type="CDD" id="cd06464">
    <property type="entry name" value="ACD_sHsps-like"/>
    <property type="match status" value="1"/>
</dbReference>
<evidence type="ECO:0000256" key="3">
    <source>
        <dbReference type="RuleBase" id="RU003616"/>
    </source>
</evidence>
<dbReference type="PANTHER" id="PTHR11527">
    <property type="entry name" value="HEAT-SHOCK PROTEIN 20 FAMILY MEMBER"/>
    <property type="match status" value="1"/>
</dbReference>
<dbReference type="AlphaFoldDB" id="A0A835ZC62"/>
<reference evidence="5" key="1">
    <citation type="submission" date="2021-02" db="EMBL/GenBank/DDBJ databases">
        <title>First Annotated Genome of the Yellow-green Alga Tribonema minus.</title>
        <authorList>
            <person name="Mahan K.M."/>
        </authorList>
    </citation>
    <scope>NUCLEOTIDE SEQUENCE</scope>
    <source>
        <strain evidence="5">UTEX B ZZ1240</strain>
    </source>
</reference>
<name>A0A835ZC62_9STRA</name>
<evidence type="ECO:0000256" key="2">
    <source>
        <dbReference type="PROSITE-ProRule" id="PRU00285"/>
    </source>
</evidence>
<dbReference type="SUPFAM" id="SSF49764">
    <property type="entry name" value="HSP20-like chaperones"/>
    <property type="match status" value="1"/>
</dbReference>
<feature type="domain" description="SHSP" evidence="4">
    <location>
        <begin position="41"/>
        <end position="164"/>
    </location>
</feature>
<dbReference type="Gene3D" id="2.60.40.790">
    <property type="match status" value="1"/>
</dbReference>
<dbReference type="OrthoDB" id="205527at2759"/>
<dbReference type="Pfam" id="PF00011">
    <property type="entry name" value="HSP20"/>
    <property type="match status" value="1"/>
</dbReference>
<evidence type="ECO:0000313" key="6">
    <source>
        <dbReference type="Proteomes" id="UP000664859"/>
    </source>
</evidence>
<evidence type="ECO:0000256" key="1">
    <source>
        <dbReference type="ARBA" id="ARBA00023016"/>
    </source>
</evidence>
<dbReference type="Proteomes" id="UP000664859">
    <property type="component" value="Unassembled WGS sequence"/>
</dbReference>
<dbReference type="InterPro" id="IPR031107">
    <property type="entry name" value="Small_HSP"/>
</dbReference>
<accession>A0A835ZC62</accession>
<proteinExistence type="inferred from homology"/>
<dbReference type="InterPro" id="IPR008978">
    <property type="entry name" value="HSP20-like_chaperone"/>
</dbReference>
<evidence type="ECO:0000313" key="5">
    <source>
        <dbReference type="EMBL" id="KAG5191046.1"/>
    </source>
</evidence>
<keyword evidence="1" id="KW-0346">Stress response</keyword>
<keyword evidence="6" id="KW-1185">Reference proteome</keyword>
<comment type="similarity">
    <text evidence="2 3">Belongs to the small heat shock protein (HSP20) family.</text>
</comment>
<dbReference type="InterPro" id="IPR002068">
    <property type="entry name" value="A-crystallin/Hsp20_dom"/>
</dbReference>
<evidence type="ECO:0000259" key="4">
    <source>
        <dbReference type="PROSITE" id="PS01031"/>
    </source>
</evidence>
<comment type="caution">
    <text evidence="5">The sequence shown here is derived from an EMBL/GenBank/DDBJ whole genome shotgun (WGS) entry which is preliminary data.</text>
</comment>
<protein>
    <submittedName>
        <fullName evidence="5">HSP20-like chaperone</fullName>
    </submittedName>
</protein>
<dbReference type="EMBL" id="JAFCMP010000024">
    <property type="protein sequence ID" value="KAG5191046.1"/>
    <property type="molecule type" value="Genomic_DNA"/>
</dbReference>
<dbReference type="PROSITE" id="PS01031">
    <property type="entry name" value="SHSP"/>
    <property type="match status" value="1"/>
</dbReference>
<organism evidence="5 6">
    <name type="scientific">Tribonema minus</name>
    <dbReference type="NCBI Taxonomy" id="303371"/>
    <lineage>
        <taxon>Eukaryota</taxon>
        <taxon>Sar</taxon>
        <taxon>Stramenopiles</taxon>
        <taxon>Ochrophyta</taxon>
        <taxon>PX clade</taxon>
        <taxon>Xanthophyceae</taxon>
        <taxon>Tribonematales</taxon>
        <taxon>Tribonemataceae</taxon>
        <taxon>Tribonema</taxon>
    </lineage>
</organism>
<sequence>MTSRGTMDPLGMFRGGFDRLFQDLENSMMGGGTTPMRGGGARANVYGGGMLLCDMCETDNEFKVCCDVPGLPKDQINVAVDDTHNTMTLSCERKPAAAMEKEEGWLMRERPCGRFSRTLALPETADLEKASAEFKDLLCFMYERPCGRFSCTLALPETADLEKASAEFNRNVAADLKTPSADFKMRMRGCTSPPVDPSEHLS</sequence>
<gene>
    <name evidence="5" type="ORF">JKP88DRAFT_297077</name>
</gene>